<feature type="signal peptide" evidence="2">
    <location>
        <begin position="1"/>
        <end position="23"/>
    </location>
</feature>
<keyword evidence="4" id="KW-1185">Reference proteome</keyword>
<dbReference type="RefSeq" id="WP_129620436.1">
    <property type="nucleotide sequence ID" value="NZ_LR214950.1"/>
</dbReference>
<dbReference type="AlphaFoldDB" id="A0A449A3I4"/>
<evidence type="ECO:0000256" key="2">
    <source>
        <dbReference type="SAM" id="SignalP"/>
    </source>
</evidence>
<dbReference type="EMBL" id="LR214950">
    <property type="protein sequence ID" value="VEU58811.1"/>
    <property type="molecule type" value="Genomic_DNA"/>
</dbReference>
<gene>
    <name evidence="3" type="ORF">NCTC10183_00596</name>
</gene>
<keyword evidence="2" id="KW-0732">Signal</keyword>
<sequence length="268" mass="30551">MLKRKLFLGALSVTGLAPVAAMAISAAAPATEEDAMIAEMRGKIDQAKTSFDRLVESQLTPVFTKFQSDHIVELNSKYIEFQKQKMEYAKTSFDEAAKEYKDLSDAPAFIKAGVVERLVQTFSFATSIYSDAQKELDKAKALASVVDKYKVVPTEGENLTEEQQLERRKTQEIYEKLLESLKQTETQQKEERAKKEQYVEEIKTERKKLGWTDSEIFDLFAESEDEPGNYTFTSAYLENLSVDFSSKWVDANDELKETKEKLTLKLKN</sequence>
<evidence type="ECO:0000313" key="3">
    <source>
        <dbReference type="EMBL" id="VEU58811.1"/>
    </source>
</evidence>
<keyword evidence="1" id="KW-0175">Coiled coil</keyword>
<feature type="coiled-coil region" evidence="1">
    <location>
        <begin position="167"/>
        <end position="208"/>
    </location>
</feature>
<name>A0A449A3I4_9BACT</name>
<protein>
    <submittedName>
        <fullName evidence="3">Uncharacterized protein</fullName>
    </submittedName>
</protein>
<evidence type="ECO:0000256" key="1">
    <source>
        <dbReference type="SAM" id="Coils"/>
    </source>
</evidence>
<proteinExistence type="predicted"/>
<feature type="chain" id="PRO_5019288963" evidence="2">
    <location>
        <begin position="24"/>
        <end position="268"/>
    </location>
</feature>
<evidence type="ECO:0000313" key="4">
    <source>
        <dbReference type="Proteomes" id="UP000290568"/>
    </source>
</evidence>
<dbReference type="OrthoDB" id="10011244at2"/>
<accession>A0A449A3I4</accession>
<organism evidence="3 4">
    <name type="scientific">Mycoplasmopsis gallinacea</name>
    <dbReference type="NCBI Taxonomy" id="29556"/>
    <lineage>
        <taxon>Bacteria</taxon>
        <taxon>Bacillati</taxon>
        <taxon>Mycoplasmatota</taxon>
        <taxon>Mycoplasmoidales</taxon>
        <taxon>Metamycoplasmataceae</taxon>
        <taxon>Mycoplasmopsis</taxon>
    </lineage>
</organism>
<reference evidence="3 4" key="1">
    <citation type="submission" date="2019-01" db="EMBL/GenBank/DDBJ databases">
        <authorList>
            <consortium name="Pathogen Informatics"/>
        </authorList>
    </citation>
    <scope>NUCLEOTIDE SEQUENCE [LARGE SCALE GENOMIC DNA]</scope>
    <source>
        <strain evidence="3 4">NCTC10183</strain>
    </source>
</reference>
<dbReference type="Proteomes" id="UP000290568">
    <property type="component" value="Chromosome"/>
</dbReference>